<reference evidence="1" key="1">
    <citation type="submission" date="2014-09" db="EMBL/GenBank/DDBJ databases">
        <authorList>
            <person name="Magalhaes I.L.F."/>
            <person name="Oliveira U."/>
            <person name="Santos F.R."/>
            <person name="Vidigal T.H.D.A."/>
            <person name="Brescovit A.D."/>
            <person name="Santos A.J."/>
        </authorList>
    </citation>
    <scope>NUCLEOTIDE SEQUENCE</scope>
    <source>
        <tissue evidence="1">Shoot tissue taken approximately 20 cm above the soil surface</tissue>
    </source>
</reference>
<organism evidence="1">
    <name type="scientific">Arundo donax</name>
    <name type="common">Giant reed</name>
    <name type="synonym">Donax arundinaceus</name>
    <dbReference type="NCBI Taxonomy" id="35708"/>
    <lineage>
        <taxon>Eukaryota</taxon>
        <taxon>Viridiplantae</taxon>
        <taxon>Streptophyta</taxon>
        <taxon>Embryophyta</taxon>
        <taxon>Tracheophyta</taxon>
        <taxon>Spermatophyta</taxon>
        <taxon>Magnoliopsida</taxon>
        <taxon>Liliopsida</taxon>
        <taxon>Poales</taxon>
        <taxon>Poaceae</taxon>
        <taxon>PACMAD clade</taxon>
        <taxon>Arundinoideae</taxon>
        <taxon>Arundineae</taxon>
        <taxon>Arundo</taxon>
    </lineage>
</organism>
<proteinExistence type="predicted"/>
<reference evidence="1" key="2">
    <citation type="journal article" date="2015" name="Data Brief">
        <title>Shoot transcriptome of the giant reed, Arundo donax.</title>
        <authorList>
            <person name="Barrero R.A."/>
            <person name="Guerrero F.D."/>
            <person name="Moolhuijzen P."/>
            <person name="Goolsby J.A."/>
            <person name="Tidwell J."/>
            <person name="Bellgard S.E."/>
            <person name="Bellgard M.I."/>
        </authorList>
    </citation>
    <scope>NUCLEOTIDE SEQUENCE</scope>
    <source>
        <tissue evidence="1">Shoot tissue taken approximately 20 cm above the soil surface</tissue>
    </source>
</reference>
<accession>A0A0A9DVI6</accession>
<evidence type="ECO:0000313" key="1">
    <source>
        <dbReference type="EMBL" id="JAD89645.1"/>
    </source>
</evidence>
<protein>
    <submittedName>
        <fullName evidence="1">Uncharacterized protein</fullName>
    </submittedName>
</protein>
<dbReference type="EMBL" id="GBRH01208250">
    <property type="protein sequence ID" value="JAD89645.1"/>
    <property type="molecule type" value="Transcribed_RNA"/>
</dbReference>
<sequence>MSSSSPKLLSCMRSKRSLLLRKTQRKLLLCREPLTPSQLKWEGQPPESWTVTWEPAPQ</sequence>
<name>A0A0A9DVI6_ARUDO</name>
<dbReference type="AlphaFoldDB" id="A0A0A9DVI6"/>